<comment type="caution">
    <text evidence="2">The sequence shown here is derived from an EMBL/GenBank/DDBJ whole genome shotgun (WGS) entry which is preliminary data.</text>
</comment>
<dbReference type="InterPro" id="IPR010419">
    <property type="entry name" value="CO_DH_gsu"/>
</dbReference>
<evidence type="ECO:0008006" key="4">
    <source>
        <dbReference type="Google" id="ProtNLM"/>
    </source>
</evidence>
<keyword evidence="3" id="KW-1185">Reference proteome</keyword>
<evidence type="ECO:0000313" key="2">
    <source>
        <dbReference type="EMBL" id="ROO24550.1"/>
    </source>
</evidence>
<dbReference type="Pfam" id="PF06240">
    <property type="entry name" value="COXG"/>
    <property type="match status" value="1"/>
</dbReference>
<name>A0A423PG47_9GAMM</name>
<sequence length="215" mass="23228">MDVEQRFTIDVPADDVWRAFKDPALLVDCLPGASLREPVDGSHLKLLFQVKLGPITAAFTGEGDLQLDDDRRRGGLEGRGTDRKSNSRVKGEAAFAVVAEGAATAVDLSVRFSITGKLAQFSREGIVQALADQLTRDFADNLQHALQAQPTTTADADPDVDEQGGAIRPAAGDGGQPVAARPRLTPVDSGSVNVLRLVWRVIASYWRRLLRRSSR</sequence>
<feature type="region of interest" description="Disordered" evidence="1">
    <location>
        <begin position="66"/>
        <end position="85"/>
    </location>
</feature>
<organism evidence="2 3">
    <name type="scientific">Salinisphaera orenii MK-B5</name>
    <dbReference type="NCBI Taxonomy" id="856730"/>
    <lineage>
        <taxon>Bacteria</taxon>
        <taxon>Pseudomonadati</taxon>
        <taxon>Pseudomonadota</taxon>
        <taxon>Gammaproteobacteria</taxon>
        <taxon>Salinisphaerales</taxon>
        <taxon>Salinisphaeraceae</taxon>
        <taxon>Salinisphaera</taxon>
    </lineage>
</organism>
<feature type="compositionally biased region" description="Basic and acidic residues" evidence="1">
    <location>
        <begin position="68"/>
        <end position="85"/>
    </location>
</feature>
<dbReference type="AlphaFoldDB" id="A0A423PG47"/>
<proteinExistence type="predicted"/>
<dbReference type="Proteomes" id="UP000283993">
    <property type="component" value="Unassembled WGS sequence"/>
</dbReference>
<dbReference type="CDD" id="cd07823">
    <property type="entry name" value="SRPBCC_5"/>
    <property type="match status" value="1"/>
</dbReference>
<evidence type="ECO:0000256" key="1">
    <source>
        <dbReference type="SAM" id="MobiDB-lite"/>
    </source>
</evidence>
<dbReference type="PANTHER" id="PTHR38588:SF1">
    <property type="entry name" value="BLL0334 PROTEIN"/>
    <property type="match status" value="1"/>
</dbReference>
<dbReference type="PANTHER" id="PTHR38588">
    <property type="entry name" value="BLL0334 PROTEIN"/>
    <property type="match status" value="1"/>
</dbReference>
<dbReference type="Gene3D" id="3.30.530.20">
    <property type="match status" value="1"/>
</dbReference>
<feature type="region of interest" description="Disordered" evidence="1">
    <location>
        <begin position="150"/>
        <end position="183"/>
    </location>
</feature>
<dbReference type="RefSeq" id="WP_123632182.1">
    <property type="nucleotide sequence ID" value="NZ_AYKH01000042.1"/>
</dbReference>
<dbReference type="EMBL" id="AYKH01000042">
    <property type="protein sequence ID" value="ROO24550.1"/>
    <property type="molecule type" value="Genomic_DNA"/>
</dbReference>
<dbReference type="InterPro" id="IPR023393">
    <property type="entry name" value="START-like_dom_sf"/>
</dbReference>
<gene>
    <name evidence="2" type="ORF">SAOR_15305</name>
</gene>
<evidence type="ECO:0000313" key="3">
    <source>
        <dbReference type="Proteomes" id="UP000283993"/>
    </source>
</evidence>
<accession>A0A423PG47</accession>
<dbReference type="SUPFAM" id="SSF55961">
    <property type="entry name" value="Bet v1-like"/>
    <property type="match status" value="1"/>
</dbReference>
<reference evidence="2 3" key="1">
    <citation type="submission" date="2013-10" db="EMBL/GenBank/DDBJ databases">
        <title>Salinisphaera orenii MK-B5 Genome Sequencing.</title>
        <authorList>
            <person name="Lai Q."/>
            <person name="Li C."/>
            <person name="Shao Z."/>
        </authorList>
    </citation>
    <scope>NUCLEOTIDE SEQUENCE [LARGE SCALE GENOMIC DNA]</scope>
    <source>
        <strain evidence="2 3">MK-B5</strain>
    </source>
</reference>
<protein>
    <recommendedName>
        <fullName evidence="4">Carbon monoxide dehydrogenase subunit G</fullName>
    </recommendedName>
</protein>